<evidence type="ECO:0000256" key="2">
    <source>
        <dbReference type="ARBA" id="ARBA00022448"/>
    </source>
</evidence>
<protein>
    <submittedName>
        <fullName evidence="9">Unannotated protein</fullName>
    </submittedName>
</protein>
<feature type="transmembrane region" description="Helical" evidence="8">
    <location>
        <begin position="156"/>
        <end position="179"/>
    </location>
</feature>
<dbReference type="Pfam" id="PF02653">
    <property type="entry name" value="BPD_transp_2"/>
    <property type="match status" value="1"/>
</dbReference>
<dbReference type="GO" id="GO:0005886">
    <property type="term" value="C:plasma membrane"/>
    <property type="evidence" value="ECO:0007669"/>
    <property type="project" value="UniProtKB-SubCell"/>
</dbReference>
<feature type="transmembrane region" description="Helical" evidence="8">
    <location>
        <begin position="286"/>
        <end position="305"/>
    </location>
</feature>
<dbReference type="InterPro" id="IPR001851">
    <property type="entry name" value="ABC_transp_permease"/>
</dbReference>
<dbReference type="PANTHER" id="PTHR32196">
    <property type="entry name" value="ABC TRANSPORTER PERMEASE PROTEIN YPHD-RELATED-RELATED"/>
    <property type="match status" value="1"/>
</dbReference>
<keyword evidence="4" id="KW-0997">Cell inner membrane</keyword>
<comment type="subcellular location">
    <subcellularLocation>
        <location evidence="1">Cell membrane</location>
        <topology evidence="1">Multi-pass membrane protein</topology>
    </subcellularLocation>
</comment>
<dbReference type="PANTHER" id="PTHR32196:SF71">
    <property type="entry name" value="AUTOINDUCER 2 IMPORT SYSTEM PERMEASE PROTEIN LSRD"/>
    <property type="match status" value="1"/>
</dbReference>
<keyword evidence="6 8" id="KW-1133">Transmembrane helix</keyword>
<evidence type="ECO:0000256" key="8">
    <source>
        <dbReference type="SAM" id="Phobius"/>
    </source>
</evidence>
<reference evidence="9" key="1">
    <citation type="submission" date="2020-05" db="EMBL/GenBank/DDBJ databases">
        <authorList>
            <person name="Chiriac C."/>
            <person name="Salcher M."/>
            <person name="Ghai R."/>
            <person name="Kavagutti S V."/>
        </authorList>
    </citation>
    <scope>NUCLEOTIDE SEQUENCE</scope>
</reference>
<feature type="transmembrane region" description="Helical" evidence="8">
    <location>
        <begin position="210"/>
        <end position="232"/>
    </location>
</feature>
<proteinExistence type="predicted"/>
<feature type="transmembrane region" description="Helical" evidence="8">
    <location>
        <begin position="244"/>
        <end position="274"/>
    </location>
</feature>
<feature type="transmembrane region" description="Helical" evidence="8">
    <location>
        <begin position="88"/>
        <end position="110"/>
    </location>
</feature>
<keyword evidence="5 8" id="KW-0812">Transmembrane</keyword>
<dbReference type="GO" id="GO:0022857">
    <property type="term" value="F:transmembrane transporter activity"/>
    <property type="evidence" value="ECO:0007669"/>
    <property type="project" value="InterPro"/>
</dbReference>
<evidence type="ECO:0000256" key="3">
    <source>
        <dbReference type="ARBA" id="ARBA00022475"/>
    </source>
</evidence>
<keyword evidence="2" id="KW-0813">Transport</keyword>
<dbReference type="CDD" id="cd06579">
    <property type="entry name" value="TM_PBP1_transp_AraH_like"/>
    <property type="match status" value="1"/>
</dbReference>
<evidence type="ECO:0000256" key="5">
    <source>
        <dbReference type="ARBA" id="ARBA00022692"/>
    </source>
</evidence>
<gene>
    <name evidence="9" type="ORF">UFOPK2032_00343</name>
</gene>
<evidence type="ECO:0000256" key="1">
    <source>
        <dbReference type="ARBA" id="ARBA00004651"/>
    </source>
</evidence>
<evidence type="ECO:0000313" key="9">
    <source>
        <dbReference type="EMBL" id="CAB4627346.1"/>
    </source>
</evidence>
<dbReference type="AlphaFoldDB" id="A0A6J6IS80"/>
<feature type="transmembrane region" description="Helical" evidence="8">
    <location>
        <begin position="12"/>
        <end position="31"/>
    </location>
</feature>
<dbReference type="EMBL" id="CAEZVM010000007">
    <property type="protein sequence ID" value="CAB4627346.1"/>
    <property type="molecule type" value="Genomic_DNA"/>
</dbReference>
<sequence length="323" mass="33893">MKKKYTFGWDQGVSVFLVLTVVVGGFISEYFATIDNISFVIQDVAEIAIIALAMTYLIIAGEIDLSVASILSLTSATVGFLFRNGTSFEVAIVGGLLVGLLCGLLNGYLVTVIGLPSLAVTIGTLALFRGLCYALLGNEPVNELPENWIVLGYENIPGTFLPWSAIPLAILAAIAWIVLHYTRIGRWTFAIGINPEAAKFSGIPVARMKLGLFAMTGLMSGVAGVVYTLRFASASPDGAVGYELSVIAAVLFGGVAIAGGIGTLWGVLAAVLSLGAIRSVLQLIDFSANALLVVSGALLLISVVAPKAIEIYQSRRNSAFVTK</sequence>
<name>A0A6J6IS80_9ZZZZ</name>
<keyword evidence="3" id="KW-1003">Cell membrane</keyword>
<keyword evidence="7 8" id="KW-0472">Membrane</keyword>
<evidence type="ECO:0000256" key="7">
    <source>
        <dbReference type="ARBA" id="ARBA00023136"/>
    </source>
</evidence>
<organism evidence="9">
    <name type="scientific">freshwater metagenome</name>
    <dbReference type="NCBI Taxonomy" id="449393"/>
    <lineage>
        <taxon>unclassified sequences</taxon>
        <taxon>metagenomes</taxon>
        <taxon>ecological metagenomes</taxon>
    </lineage>
</organism>
<evidence type="ECO:0000256" key="4">
    <source>
        <dbReference type="ARBA" id="ARBA00022519"/>
    </source>
</evidence>
<evidence type="ECO:0000256" key="6">
    <source>
        <dbReference type="ARBA" id="ARBA00022989"/>
    </source>
</evidence>
<accession>A0A6J6IS80</accession>